<dbReference type="PROSITE" id="PS00149">
    <property type="entry name" value="SULFATASE_2"/>
    <property type="match status" value="1"/>
</dbReference>
<dbReference type="InterPro" id="IPR000917">
    <property type="entry name" value="Sulfatase_N"/>
</dbReference>
<evidence type="ECO:0000256" key="2">
    <source>
        <dbReference type="ARBA" id="ARBA00022723"/>
    </source>
</evidence>
<dbReference type="RefSeq" id="WP_020890765.1">
    <property type="nucleotide sequence ID" value="NZ_BJYV01000035.1"/>
</dbReference>
<dbReference type="PANTHER" id="PTHR42693:SF53">
    <property type="entry name" value="ENDO-4-O-SULFATASE"/>
    <property type="match status" value="1"/>
</dbReference>
<keyword evidence="5" id="KW-0732">Signal</keyword>
<dbReference type="Pfam" id="PF00884">
    <property type="entry name" value="Sulfatase"/>
    <property type="match status" value="1"/>
</dbReference>
<accession>A0A512CIM6</accession>
<organism evidence="7 8">
    <name type="scientific">Cyclobacterium qasimii</name>
    <dbReference type="NCBI Taxonomy" id="1350429"/>
    <lineage>
        <taxon>Bacteria</taxon>
        <taxon>Pseudomonadati</taxon>
        <taxon>Bacteroidota</taxon>
        <taxon>Cytophagia</taxon>
        <taxon>Cytophagales</taxon>
        <taxon>Cyclobacteriaceae</taxon>
        <taxon>Cyclobacterium</taxon>
    </lineage>
</organism>
<dbReference type="InterPro" id="IPR017850">
    <property type="entry name" value="Alkaline_phosphatase_core_sf"/>
</dbReference>
<evidence type="ECO:0000256" key="3">
    <source>
        <dbReference type="ARBA" id="ARBA00022801"/>
    </source>
</evidence>
<feature type="domain" description="Sulfatase N-terminal" evidence="6">
    <location>
        <begin position="32"/>
        <end position="380"/>
    </location>
</feature>
<dbReference type="SUPFAM" id="SSF53649">
    <property type="entry name" value="Alkaline phosphatase-like"/>
    <property type="match status" value="1"/>
</dbReference>
<dbReference type="Gene3D" id="3.40.720.10">
    <property type="entry name" value="Alkaline Phosphatase, subunit A"/>
    <property type="match status" value="1"/>
</dbReference>
<dbReference type="InterPro" id="IPR050738">
    <property type="entry name" value="Sulfatase"/>
</dbReference>
<dbReference type="PANTHER" id="PTHR42693">
    <property type="entry name" value="ARYLSULFATASE FAMILY MEMBER"/>
    <property type="match status" value="1"/>
</dbReference>
<proteinExistence type="inferred from homology"/>
<dbReference type="AlphaFoldDB" id="A0A512CIM6"/>
<evidence type="ECO:0000256" key="5">
    <source>
        <dbReference type="SAM" id="SignalP"/>
    </source>
</evidence>
<evidence type="ECO:0000313" key="8">
    <source>
        <dbReference type="Proteomes" id="UP000321301"/>
    </source>
</evidence>
<sequence length="502" mass="56541">MYTKRGKIIFAAIYLLLSISVAHAFQGTSEKPNILFILTDDQAQWAFGASGDPNAFTPNLDDLATKGVTFRNAFTTTPVCSPSRTSIMTGRYASEYNILDFIVSPTHSKLKYDPNVNAGLDPQSITFAEMLQKAGYDTGLVGKWHLGDWTTKEGEKYHPKNHGFDYFMGLPGGGTSPENPELELNGKLEIIKGLTTDILADQAIAFIEESRNAPFLLCFNTRAPHSQWLPVADEDWAPFQNMDPIIPNPNYPDLDIDKTKRKMREYLASTAGMDRNVGRLMASLEETGIIDNTIVVFLSDHGYNMGHNGIEHKGNGKWITKSIPAETENINEGYRPNLYDNSLKIPAIVYWKGVAQAGAIINETISVLDIYPTLLEMAGVGLPSVEDHVLRGRSLVPLIKGEKITDWDNDFYSEYSMVNYATSFLRSYRTPEWKLVRDFMDPKRDELYHIALDPEENINLIHDSSNEVREIIDSLHQKILTKMQEINDPLLGEVAMNREYFR</sequence>
<comment type="similarity">
    <text evidence="1">Belongs to the sulfatase family.</text>
</comment>
<keyword evidence="4" id="KW-0106">Calcium</keyword>
<comment type="caution">
    <text evidence="7">The sequence shown here is derived from an EMBL/GenBank/DDBJ whole genome shotgun (WGS) entry which is preliminary data.</text>
</comment>
<dbReference type="Proteomes" id="UP000321301">
    <property type="component" value="Unassembled WGS sequence"/>
</dbReference>
<gene>
    <name evidence="7" type="ORF">CQA01_45800</name>
</gene>
<keyword evidence="8" id="KW-1185">Reference proteome</keyword>
<dbReference type="GO" id="GO:0004065">
    <property type="term" value="F:arylsulfatase activity"/>
    <property type="evidence" value="ECO:0007669"/>
    <property type="project" value="TreeGrafter"/>
</dbReference>
<evidence type="ECO:0000256" key="1">
    <source>
        <dbReference type="ARBA" id="ARBA00008779"/>
    </source>
</evidence>
<keyword evidence="3" id="KW-0378">Hydrolase</keyword>
<protein>
    <submittedName>
        <fullName evidence="7">N-acetylgalactosamine-6-sulfatase</fullName>
    </submittedName>
</protein>
<evidence type="ECO:0000256" key="4">
    <source>
        <dbReference type="ARBA" id="ARBA00022837"/>
    </source>
</evidence>
<name>A0A512CIM6_9BACT</name>
<dbReference type="EMBL" id="BJYV01000035">
    <property type="protein sequence ID" value="GEO24046.1"/>
    <property type="molecule type" value="Genomic_DNA"/>
</dbReference>
<feature type="signal peptide" evidence="5">
    <location>
        <begin position="1"/>
        <end position="24"/>
    </location>
</feature>
<dbReference type="InterPro" id="IPR024607">
    <property type="entry name" value="Sulfatase_CS"/>
</dbReference>
<reference evidence="7 8" key="1">
    <citation type="submission" date="2019-07" db="EMBL/GenBank/DDBJ databases">
        <title>Whole genome shotgun sequence of Cyclobacterium qasimii NBRC 106168.</title>
        <authorList>
            <person name="Hosoyama A."/>
            <person name="Uohara A."/>
            <person name="Ohji S."/>
            <person name="Ichikawa N."/>
        </authorList>
    </citation>
    <scope>NUCLEOTIDE SEQUENCE [LARGE SCALE GENOMIC DNA]</scope>
    <source>
        <strain evidence="7 8">NBRC 106168</strain>
    </source>
</reference>
<dbReference type="GO" id="GO:0046872">
    <property type="term" value="F:metal ion binding"/>
    <property type="evidence" value="ECO:0007669"/>
    <property type="project" value="UniProtKB-KW"/>
</dbReference>
<feature type="chain" id="PRO_5021971256" evidence="5">
    <location>
        <begin position="25"/>
        <end position="502"/>
    </location>
</feature>
<keyword evidence="2" id="KW-0479">Metal-binding</keyword>
<dbReference type="PROSITE" id="PS00523">
    <property type="entry name" value="SULFATASE_1"/>
    <property type="match status" value="1"/>
</dbReference>
<evidence type="ECO:0000259" key="6">
    <source>
        <dbReference type="Pfam" id="PF00884"/>
    </source>
</evidence>
<evidence type="ECO:0000313" key="7">
    <source>
        <dbReference type="EMBL" id="GEO24046.1"/>
    </source>
</evidence>